<dbReference type="InterPro" id="IPR024344">
    <property type="entry name" value="MDMPI_metal-binding"/>
</dbReference>
<dbReference type="Proteomes" id="UP000675409">
    <property type="component" value="Unassembled WGS sequence"/>
</dbReference>
<dbReference type="RefSeq" id="WP_201847529.1">
    <property type="nucleotide sequence ID" value="NZ_JABBYC010000019.1"/>
</dbReference>
<dbReference type="Pfam" id="PF11716">
    <property type="entry name" value="MDMPI_N"/>
    <property type="match status" value="1"/>
</dbReference>
<keyword evidence="3" id="KW-1185">Reference proteome</keyword>
<accession>A0ABS1LLS1</accession>
<dbReference type="SUPFAM" id="SSF109854">
    <property type="entry name" value="DinB/YfiT-like putative metalloenzymes"/>
    <property type="match status" value="1"/>
</dbReference>
<name>A0ABS1LLS1_9MICO</name>
<evidence type="ECO:0000259" key="1">
    <source>
        <dbReference type="Pfam" id="PF11716"/>
    </source>
</evidence>
<comment type="caution">
    <text evidence="2">The sequence shown here is derived from an EMBL/GenBank/DDBJ whole genome shotgun (WGS) entry which is preliminary data.</text>
</comment>
<feature type="domain" description="Mycothiol-dependent maleylpyruvate isomerase metal-binding" evidence="1">
    <location>
        <begin position="21"/>
        <end position="153"/>
    </location>
</feature>
<reference evidence="2 3" key="1">
    <citation type="journal article" date="2021" name="Arch. Microbiol.">
        <title>Myceligenerans indicum sp. nov., an actinobacterium isolated from mangrove sediment of Sundarbans, India.</title>
        <authorList>
            <person name="Asha K."/>
            <person name="Bhadury P."/>
        </authorList>
    </citation>
    <scope>NUCLEOTIDE SEQUENCE [LARGE SCALE GENOMIC DNA]</scope>
    <source>
        <strain evidence="2 3">I2</strain>
    </source>
</reference>
<keyword evidence="2" id="KW-0413">Isomerase</keyword>
<dbReference type="NCBIfam" id="TIGR03083">
    <property type="entry name" value="maleylpyruvate isomerase family mycothiol-dependent enzyme"/>
    <property type="match status" value="1"/>
</dbReference>
<evidence type="ECO:0000313" key="2">
    <source>
        <dbReference type="EMBL" id="MBL0886993.1"/>
    </source>
</evidence>
<gene>
    <name evidence="2" type="ORF">HGK34_12000</name>
</gene>
<protein>
    <submittedName>
        <fullName evidence="2">Maleylpyruvate isomerase family mycothiol-dependent enzyme</fullName>
    </submittedName>
</protein>
<dbReference type="InterPro" id="IPR036527">
    <property type="entry name" value="SCP2_sterol-bd_dom_sf"/>
</dbReference>
<evidence type="ECO:0000313" key="3">
    <source>
        <dbReference type="Proteomes" id="UP000675409"/>
    </source>
</evidence>
<dbReference type="SUPFAM" id="SSF55718">
    <property type="entry name" value="SCP-like"/>
    <property type="match status" value="1"/>
</dbReference>
<dbReference type="Gene3D" id="1.20.120.450">
    <property type="entry name" value="dinb family like domain"/>
    <property type="match status" value="1"/>
</dbReference>
<dbReference type="InterPro" id="IPR017517">
    <property type="entry name" value="Maleyloyr_isom"/>
</dbReference>
<dbReference type="GO" id="GO:0016853">
    <property type="term" value="F:isomerase activity"/>
    <property type="evidence" value="ECO:0007669"/>
    <property type="project" value="UniProtKB-KW"/>
</dbReference>
<sequence>MTTETPTGTALTEHARADSFAALDALIEAVRVLPEDAVGEPSGLPDWTRGHVLAHVDGVAQALARQAEYAARSERIAPYDGGVEGRNAAIEAGSTRTPAEHVAALAAARERLAAAWPEPGSPLWDAPTSYREGPVTGCLLAWWREVRIHGVDADLGIGFDTWDDELQEHLRDFLGVRLPEGVVLDDVAGGGAGTDRSAPGGETVVSGAPIDVAAWLAGREPARQVRATRDGAEVPLPELAPWPSARR</sequence>
<dbReference type="EMBL" id="JABBYC010000019">
    <property type="protein sequence ID" value="MBL0886993.1"/>
    <property type="molecule type" value="Genomic_DNA"/>
</dbReference>
<proteinExistence type="predicted"/>
<dbReference type="InterPro" id="IPR034660">
    <property type="entry name" value="DinB/YfiT-like"/>
</dbReference>
<organism evidence="2 3">
    <name type="scientific">Myceligenerans indicum</name>
    <dbReference type="NCBI Taxonomy" id="2593663"/>
    <lineage>
        <taxon>Bacteria</taxon>
        <taxon>Bacillati</taxon>
        <taxon>Actinomycetota</taxon>
        <taxon>Actinomycetes</taxon>
        <taxon>Micrococcales</taxon>
        <taxon>Promicromonosporaceae</taxon>
        <taxon>Myceligenerans</taxon>
    </lineage>
</organism>